<protein>
    <submittedName>
        <fullName evidence="1">Uncharacterized protein</fullName>
    </submittedName>
</protein>
<name>A0A1F5Z6J5_9BACT</name>
<dbReference type="EMBL" id="MFJF01000005">
    <property type="protein sequence ID" value="OGG08041.1"/>
    <property type="molecule type" value="Genomic_DNA"/>
</dbReference>
<evidence type="ECO:0000313" key="2">
    <source>
        <dbReference type="Proteomes" id="UP000177354"/>
    </source>
</evidence>
<accession>A0A1F5Z6J5</accession>
<sequence length="67" mass="7271">MIWLKNLILSNSKKSKSLPLDSVIVVNCADEAGGFTAGSVYVVYASGNWRTKASYPELLKPVGKQIL</sequence>
<comment type="caution">
    <text evidence="1">The sequence shown here is derived from an EMBL/GenBank/DDBJ whole genome shotgun (WGS) entry which is preliminary data.</text>
</comment>
<dbReference type="AlphaFoldDB" id="A0A1F5Z6J5"/>
<gene>
    <name evidence="1" type="ORF">A2777_01490</name>
</gene>
<evidence type="ECO:0000313" key="1">
    <source>
        <dbReference type="EMBL" id="OGG08041.1"/>
    </source>
</evidence>
<dbReference type="Proteomes" id="UP000177354">
    <property type="component" value="Unassembled WGS sequence"/>
</dbReference>
<organism evidence="1 2">
    <name type="scientific">Candidatus Gottesmanbacteria bacterium RIFCSPHIGHO2_01_FULL_40_15</name>
    <dbReference type="NCBI Taxonomy" id="1798376"/>
    <lineage>
        <taxon>Bacteria</taxon>
        <taxon>Candidatus Gottesmaniibacteriota</taxon>
    </lineage>
</organism>
<reference evidence="1 2" key="1">
    <citation type="journal article" date="2016" name="Nat. Commun.">
        <title>Thousands of microbial genomes shed light on interconnected biogeochemical processes in an aquifer system.</title>
        <authorList>
            <person name="Anantharaman K."/>
            <person name="Brown C.T."/>
            <person name="Hug L.A."/>
            <person name="Sharon I."/>
            <person name="Castelle C.J."/>
            <person name="Probst A.J."/>
            <person name="Thomas B.C."/>
            <person name="Singh A."/>
            <person name="Wilkins M.J."/>
            <person name="Karaoz U."/>
            <person name="Brodie E.L."/>
            <person name="Williams K.H."/>
            <person name="Hubbard S.S."/>
            <person name="Banfield J.F."/>
        </authorList>
    </citation>
    <scope>NUCLEOTIDE SEQUENCE [LARGE SCALE GENOMIC DNA]</scope>
</reference>
<proteinExistence type="predicted"/>